<feature type="domain" description="SHSP" evidence="2">
    <location>
        <begin position="96"/>
        <end position="153"/>
    </location>
</feature>
<reference evidence="3 4" key="1">
    <citation type="submission" date="2018-10" db="EMBL/GenBank/DDBJ databases">
        <title>A high-quality apple genome assembly.</title>
        <authorList>
            <person name="Hu J."/>
        </authorList>
    </citation>
    <scope>NUCLEOTIDE SEQUENCE [LARGE SCALE GENOMIC DNA]</scope>
    <source>
        <strain evidence="4">cv. HFTH1</strain>
        <tissue evidence="3">Young leaf</tissue>
    </source>
</reference>
<keyword evidence="1" id="KW-0346">Stress response</keyword>
<evidence type="ECO:0000259" key="2">
    <source>
        <dbReference type="Pfam" id="PF00011"/>
    </source>
</evidence>
<dbReference type="InterPro" id="IPR002068">
    <property type="entry name" value="A-crystallin/Hsp20_dom"/>
</dbReference>
<dbReference type="SUPFAM" id="SSF49764">
    <property type="entry name" value="HSP20-like chaperones"/>
    <property type="match status" value="1"/>
</dbReference>
<name>A0A498JNV9_MALDO</name>
<dbReference type="Gene3D" id="2.60.40.790">
    <property type="match status" value="1"/>
</dbReference>
<proteinExistence type="predicted"/>
<accession>A0A498JNV9</accession>
<gene>
    <name evidence="3" type="ORF">DVH24_009637</name>
</gene>
<dbReference type="Pfam" id="PF00011">
    <property type="entry name" value="HSP20"/>
    <property type="match status" value="1"/>
</dbReference>
<protein>
    <recommendedName>
        <fullName evidence="2">SHSP domain-containing protein</fullName>
    </recommendedName>
</protein>
<dbReference type="EMBL" id="RDQH01000332">
    <property type="protein sequence ID" value="RXH96795.1"/>
    <property type="molecule type" value="Genomic_DNA"/>
</dbReference>
<evidence type="ECO:0000313" key="4">
    <source>
        <dbReference type="Proteomes" id="UP000290289"/>
    </source>
</evidence>
<comment type="caution">
    <text evidence="3">The sequence shown here is derived from an EMBL/GenBank/DDBJ whole genome shotgun (WGS) entry which is preliminary data.</text>
</comment>
<dbReference type="InterPro" id="IPR008978">
    <property type="entry name" value="HSP20-like_chaperone"/>
</dbReference>
<evidence type="ECO:0000256" key="1">
    <source>
        <dbReference type="ARBA" id="ARBA00023016"/>
    </source>
</evidence>
<dbReference type="Proteomes" id="UP000290289">
    <property type="component" value="Chromosome 6"/>
</dbReference>
<dbReference type="InterPro" id="IPR031107">
    <property type="entry name" value="Small_HSP"/>
</dbReference>
<keyword evidence="4" id="KW-1185">Reference proteome</keyword>
<sequence length="165" mass="19367">MLVSSLCQEEDSDNFSVVYIVTLREAPAVHYDAELRMSSINGVKHGGASERLNIHKPRFRNISITDRRFVVFVTQDQVEKLSRRREVANVVLDFSISDKRSREREDKNDKWHRVERSSGKFIRRLRLPENVKNDQMKNRVLTVTMCKEEKKRKTSPCPRHLQSAK</sequence>
<organism evidence="3 4">
    <name type="scientific">Malus domestica</name>
    <name type="common">Apple</name>
    <name type="synonym">Pyrus malus</name>
    <dbReference type="NCBI Taxonomy" id="3750"/>
    <lineage>
        <taxon>Eukaryota</taxon>
        <taxon>Viridiplantae</taxon>
        <taxon>Streptophyta</taxon>
        <taxon>Embryophyta</taxon>
        <taxon>Tracheophyta</taxon>
        <taxon>Spermatophyta</taxon>
        <taxon>Magnoliopsida</taxon>
        <taxon>eudicotyledons</taxon>
        <taxon>Gunneridae</taxon>
        <taxon>Pentapetalae</taxon>
        <taxon>rosids</taxon>
        <taxon>fabids</taxon>
        <taxon>Rosales</taxon>
        <taxon>Rosaceae</taxon>
        <taxon>Amygdaloideae</taxon>
        <taxon>Maleae</taxon>
        <taxon>Malus</taxon>
    </lineage>
</organism>
<dbReference type="PANTHER" id="PTHR11527">
    <property type="entry name" value="HEAT-SHOCK PROTEIN 20 FAMILY MEMBER"/>
    <property type="match status" value="1"/>
</dbReference>
<evidence type="ECO:0000313" key="3">
    <source>
        <dbReference type="EMBL" id="RXH96795.1"/>
    </source>
</evidence>
<dbReference type="AlphaFoldDB" id="A0A498JNV9"/>